<dbReference type="AlphaFoldDB" id="A0A921DR15"/>
<organism evidence="4 5">
    <name type="scientific">Mailhella massiliensis</name>
    <dbReference type="NCBI Taxonomy" id="1903261"/>
    <lineage>
        <taxon>Bacteria</taxon>
        <taxon>Pseudomonadati</taxon>
        <taxon>Thermodesulfobacteriota</taxon>
        <taxon>Desulfovibrionia</taxon>
        <taxon>Desulfovibrionales</taxon>
        <taxon>Desulfovibrionaceae</taxon>
        <taxon>Mailhella</taxon>
    </lineage>
</organism>
<gene>
    <name evidence="4" type="ORF">K8W16_02400</name>
</gene>
<dbReference type="SUPFAM" id="SSF55811">
    <property type="entry name" value="Nudix"/>
    <property type="match status" value="1"/>
</dbReference>
<dbReference type="InterPro" id="IPR020084">
    <property type="entry name" value="NUDIX_hydrolase_CS"/>
</dbReference>
<evidence type="ECO:0000256" key="2">
    <source>
        <dbReference type="RuleBase" id="RU003476"/>
    </source>
</evidence>
<evidence type="ECO:0000313" key="4">
    <source>
        <dbReference type="EMBL" id="HJD96483.1"/>
    </source>
</evidence>
<accession>A0A921DR15</accession>
<dbReference type="PANTHER" id="PTHR43736">
    <property type="entry name" value="ADP-RIBOSE PYROPHOSPHATASE"/>
    <property type="match status" value="1"/>
</dbReference>
<protein>
    <submittedName>
        <fullName evidence="4">NUDIX hydrolase</fullName>
    </submittedName>
</protein>
<evidence type="ECO:0000313" key="5">
    <source>
        <dbReference type="Proteomes" id="UP000698963"/>
    </source>
</evidence>
<dbReference type="InterPro" id="IPR000086">
    <property type="entry name" value="NUDIX_hydrolase_dom"/>
</dbReference>
<dbReference type="InterPro" id="IPR015797">
    <property type="entry name" value="NUDIX_hydrolase-like_dom_sf"/>
</dbReference>
<dbReference type="PROSITE" id="PS51462">
    <property type="entry name" value="NUDIX"/>
    <property type="match status" value="1"/>
</dbReference>
<reference evidence="4" key="1">
    <citation type="journal article" date="2021" name="PeerJ">
        <title>Extensive microbial diversity within the chicken gut microbiome revealed by metagenomics and culture.</title>
        <authorList>
            <person name="Gilroy R."/>
            <person name="Ravi A."/>
            <person name="Getino M."/>
            <person name="Pursley I."/>
            <person name="Horton D.L."/>
            <person name="Alikhan N.F."/>
            <person name="Baker D."/>
            <person name="Gharbi K."/>
            <person name="Hall N."/>
            <person name="Watson M."/>
            <person name="Adriaenssens E.M."/>
            <person name="Foster-Nyarko E."/>
            <person name="Jarju S."/>
            <person name="Secka A."/>
            <person name="Antonio M."/>
            <person name="Oren A."/>
            <person name="Chaudhuri R.R."/>
            <person name="La Ragione R."/>
            <person name="Hildebrand F."/>
            <person name="Pallen M.J."/>
        </authorList>
    </citation>
    <scope>NUCLEOTIDE SEQUENCE</scope>
    <source>
        <strain evidence="4">ChiGjej2B2-19336</strain>
    </source>
</reference>
<dbReference type="Proteomes" id="UP000698963">
    <property type="component" value="Unassembled WGS sequence"/>
</dbReference>
<proteinExistence type="inferred from homology"/>
<evidence type="ECO:0000259" key="3">
    <source>
        <dbReference type="PROSITE" id="PS51462"/>
    </source>
</evidence>
<feature type="domain" description="Nudix hydrolase" evidence="3">
    <location>
        <begin position="19"/>
        <end position="148"/>
    </location>
</feature>
<evidence type="ECO:0000256" key="1">
    <source>
        <dbReference type="ARBA" id="ARBA00022801"/>
    </source>
</evidence>
<dbReference type="RefSeq" id="WP_304120835.1">
    <property type="nucleotide sequence ID" value="NZ_DYZA01000043.1"/>
</dbReference>
<dbReference type="Pfam" id="PF00293">
    <property type="entry name" value="NUDIX"/>
    <property type="match status" value="1"/>
</dbReference>
<dbReference type="PRINTS" id="PR00502">
    <property type="entry name" value="NUDIXFAMILY"/>
</dbReference>
<dbReference type="CDD" id="cd18873">
    <property type="entry name" value="NUDIX_NadM_like"/>
    <property type="match status" value="1"/>
</dbReference>
<comment type="caution">
    <text evidence="4">The sequence shown here is derived from an EMBL/GenBank/DDBJ whole genome shotgun (WGS) entry which is preliminary data.</text>
</comment>
<dbReference type="PANTHER" id="PTHR43736:SF1">
    <property type="entry name" value="DIHYDRONEOPTERIN TRIPHOSPHATE DIPHOSPHATASE"/>
    <property type="match status" value="1"/>
</dbReference>
<dbReference type="Gene3D" id="3.90.79.10">
    <property type="entry name" value="Nucleoside Triphosphate Pyrophosphohydrolase"/>
    <property type="match status" value="1"/>
</dbReference>
<reference evidence="4" key="2">
    <citation type="submission" date="2021-09" db="EMBL/GenBank/DDBJ databases">
        <authorList>
            <person name="Gilroy R."/>
        </authorList>
    </citation>
    <scope>NUCLEOTIDE SEQUENCE</scope>
    <source>
        <strain evidence="4">ChiGjej2B2-19336</strain>
    </source>
</reference>
<comment type="similarity">
    <text evidence="2">Belongs to the Nudix hydrolase family.</text>
</comment>
<dbReference type="PROSITE" id="PS00893">
    <property type="entry name" value="NUDIX_BOX"/>
    <property type="match status" value="1"/>
</dbReference>
<dbReference type="EMBL" id="DYZA01000043">
    <property type="protein sequence ID" value="HJD96483.1"/>
    <property type="molecule type" value="Genomic_DNA"/>
</dbReference>
<name>A0A921DR15_9BACT</name>
<keyword evidence="1 2" id="KW-0378">Hydrolase</keyword>
<sequence length="173" mass="19093">MNHPRYCPSCGTLVVKYSNPLPTADVIIYDEQRGIVLVKRGAPPLGMALPGGFIEEGESAEHAAVREMKEETGLDVELVGLLGVYSWPLRDMRCHTLTTVFVGRSAHPELLQAGDDAADAAFYPLDNLPGPLCFDHGRIISHFRDWVEGRRPLLPCAEDPSLDYGDIAYTRPF</sequence>
<dbReference type="InterPro" id="IPR020476">
    <property type="entry name" value="Nudix_hydrolase"/>
</dbReference>
<dbReference type="GO" id="GO:0016787">
    <property type="term" value="F:hydrolase activity"/>
    <property type="evidence" value="ECO:0007669"/>
    <property type="project" value="UniProtKB-KW"/>
</dbReference>